<dbReference type="SUPFAM" id="SSF160631">
    <property type="entry name" value="SMI1/KNR4-like"/>
    <property type="match status" value="1"/>
</dbReference>
<protein>
    <submittedName>
        <fullName evidence="2">Cell wall assembly/cell proliferation coordinating protein, KNR4-like protein</fullName>
    </submittedName>
</protein>
<feature type="domain" description="Knr4/Smi1-like" evidence="1">
    <location>
        <begin position="19"/>
        <end position="133"/>
    </location>
</feature>
<reference evidence="3" key="1">
    <citation type="submission" date="2015-07" db="EMBL/GenBank/DDBJ databases">
        <title>Near-Complete Genome Sequence of the Cellulolytic Bacterium Bacteroides (Pseudobacteroides) cellulosolvens ATCC 35603.</title>
        <authorList>
            <person name="Dassa B."/>
            <person name="Utturkar S.M."/>
            <person name="Klingeman D.M."/>
            <person name="Hurt R.A."/>
            <person name="Keller M."/>
            <person name="Xu J."/>
            <person name="Reddy Y.H.K."/>
            <person name="Borovok I."/>
            <person name="Grinberg I.R."/>
            <person name="Lamed R."/>
            <person name="Zhivin O."/>
            <person name="Bayer E.A."/>
            <person name="Brown S.D."/>
        </authorList>
    </citation>
    <scope>NUCLEOTIDE SEQUENCE [LARGE SCALE GENOMIC DNA]</scope>
    <source>
        <strain evidence="3">DSM 2933</strain>
    </source>
</reference>
<name>A0A0L6JWK4_9FIRM</name>
<evidence type="ECO:0000259" key="1">
    <source>
        <dbReference type="SMART" id="SM00860"/>
    </source>
</evidence>
<dbReference type="SMART" id="SM00860">
    <property type="entry name" value="SMI1_KNR4"/>
    <property type="match status" value="1"/>
</dbReference>
<dbReference type="AlphaFoldDB" id="A0A0L6JWK4"/>
<comment type="caution">
    <text evidence="2">The sequence shown here is derived from an EMBL/GenBank/DDBJ whole genome shotgun (WGS) entry which is preliminary data.</text>
</comment>
<dbReference type="Gene3D" id="3.40.1580.10">
    <property type="entry name" value="SMI1/KNR4-like"/>
    <property type="match status" value="1"/>
</dbReference>
<dbReference type="RefSeq" id="WP_036945520.1">
    <property type="nucleotide sequence ID" value="NZ_JQKC01000055.1"/>
</dbReference>
<sequence length="139" mass="16254">MDYKKNKYFKDLDFGNHLSITIEDLKKVEDAVGISFPQQYKEFMLFSNGAVGEVGDSYLTIWELEDVEEFYEDCCKDNLDNIVLFASDGAKMGYGFDKNKNEYIVSVPLDSLEIDYVGFCANTFHEFIEYLYNFNWDEE</sequence>
<evidence type="ECO:0000313" key="3">
    <source>
        <dbReference type="Proteomes" id="UP000036923"/>
    </source>
</evidence>
<proteinExistence type="predicted"/>
<dbReference type="InterPro" id="IPR037883">
    <property type="entry name" value="Knr4/Smi1-like_sf"/>
</dbReference>
<dbReference type="Proteomes" id="UP000036923">
    <property type="component" value="Unassembled WGS sequence"/>
</dbReference>
<dbReference type="OrthoDB" id="1827566at2"/>
<accession>A0A0L6JWK4</accession>
<dbReference type="Pfam" id="PF09346">
    <property type="entry name" value="SMI1_KNR4"/>
    <property type="match status" value="1"/>
</dbReference>
<dbReference type="InterPro" id="IPR018958">
    <property type="entry name" value="Knr4/Smi1-like_dom"/>
</dbReference>
<dbReference type="EMBL" id="LGTC01000001">
    <property type="protein sequence ID" value="KNY30129.1"/>
    <property type="molecule type" value="Genomic_DNA"/>
</dbReference>
<organism evidence="2 3">
    <name type="scientific">Pseudobacteroides cellulosolvens ATCC 35603 = DSM 2933</name>
    <dbReference type="NCBI Taxonomy" id="398512"/>
    <lineage>
        <taxon>Bacteria</taxon>
        <taxon>Bacillati</taxon>
        <taxon>Bacillota</taxon>
        <taxon>Clostridia</taxon>
        <taxon>Eubacteriales</taxon>
        <taxon>Oscillospiraceae</taxon>
        <taxon>Pseudobacteroides</taxon>
    </lineage>
</organism>
<keyword evidence="3" id="KW-1185">Reference proteome</keyword>
<gene>
    <name evidence="2" type="ORF">Bccel_5406</name>
</gene>
<dbReference type="STRING" id="398512.Bccel_5406"/>
<evidence type="ECO:0000313" key="2">
    <source>
        <dbReference type="EMBL" id="KNY30129.1"/>
    </source>
</evidence>